<proteinExistence type="predicted"/>
<dbReference type="PANTHER" id="PTHR33067">
    <property type="entry name" value="RNA-DIRECTED DNA POLYMERASE-RELATED"/>
    <property type="match status" value="1"/>
</dbReference>
<dbReference type="AlphaFoldDB" id="A0A8T1XB92"/>
<keyword evidence="1" id="KW-0175">Coiled coil</keyword>
<name>A0A8T1XB92_ARASU</name>
<protein>
    <recommendedName>
        <fullName evidence="3">Retrotransposon gag domain-containing protein</fullName>
    </recommendedName>
</protein>
<dbReference type="PANTHER" id="PTHR33067:SF9">
    <property type="entry name" value="RNA-DIRECTED DNA POLYMERASE"/>
    <property type="match status" value="1"/>
</dbReference>
<feature type="non-terminal residue" evidence="4">
    <location>
        <position position="1"/>
    </location>
</feature>
<reference evidence="4 5" key="1">
    <citation type="submission" date="2020-12" db="EMBL/GenBank/DDBJ databases">
        <title>Concerted genomic and epigenomic changes stabilize Arabidopsis allopolyploids.</title>
        <authorList>
            <person name="Chen Z."/>
        </authorList>
    </citation>
    <scope>NUCLEOTIDE SEQUENCE [LARGE SCALE GENOMIC DNA]</scope>
    <source>
        <strain evidence="4">As9502</strain>
        <tissue evidence="4">Leaf</tissue>
    </source>
</reference>
<sequence length="723" mass="81951">GLKEFNHNNQMYDIYESVERHHQGVDRHHTGNRPMTLGLQPAFYTLVSQHPFHGLPHEQPMDHIERFEDLVSIIKARVVSEDYLLRMLFPYSLAGEAASWLKELIPGSLTTWQQTKMAFLRNFTKNYGSSSYQALPPPTSVSKIESMLEQIQESLQRTLERFPRIENNLTTTCHAVLMEDEDEFVEIEENDVDLLVAEADDSTHNISVDQHHLGVDRHSSDTEAESTFDGAESRELDTKESMPDSSPKKSEQEIREHQCRWKLEWLFSALPFDDHCKLEVPLQRYVKKMITNGVSAEDLSLLTKDISAILVYEDPEKKPNKRQTVAISELVSAMIQCRIPEKLPDPGSFVLDCSISTGRFPHSLYDLGSCINLMPHSVAVKLGMTDFRPTKIALLLADRSKRIPEGVLEDVLVQIGECLIPTDFVVLEYEEEPPDALILGRSFIATAGAQIDVKQGRISLHVCDVVMNFDMDKLRKPPTIDGQAFYVETSTDITAGYVKELDSVEEVTLKAAKLEDWSGDHLFNTRLQDEVHISDKLLQDDVFLMETQIAEFGCRISAEIRAADSVSVDTRLDETVNFRPHLLAVDTKSRHNALVSIDTTTSVKTVVMSTTAPLLLHPPPEQLRYSRSPPKPPDFINKTFKIFKTVSRLSKPRVSRRALVRSFDDCACKRSIPPIPKSHRAVFPHFLGQPHAPTAYTPPWLIRRFSRKYLLPPSDPPDARIPT</sequence>
<keyword evidence="5" id="KW-1185">Reference proteome</keyword>
<dbReference type="Proteomes" id="UP000694251">
    <property type="component" value="Unassembled WGS sequence"/>
</dbReference>
<gene>
    <name evidence="4" type="ORF">ISN44_Un133g000010</name>
</gene>
<evidence type="ECO:0000313" key="5">
    <source>
        <dbReference type="Proteomes" id="UP000694251"/>
    </source>
</evidence>
<dbReference type="Pfam" id="PF03732">
    <property type="entry name" value="Retrotrans_gag"/>
    <property type="match status" value="1"/>
</dbReference>
<comment type="caution">
    <text evidence="4">The sequence shown here is derived from an EMBL/GenBank/DDBJ whole genome shotgun (WGS) entry which is preliminary data.</text>
</comment>
<dbReference type="OrthoDB" id="778454at2759"/>
<dbReference type="EMBL" id="JAEFBJ010000133">
    <property type="protein sequence ID" value="KAG7529567.1"/>
    <property type="molecule type" value="Genomic_DNA"/>
</dbReference>
<feature type="compositionally biased region" description="Basic and acidic residues" evidence="2">
    <location>
        <begin position="231"/>
        <end position="253"/>
    </location>
</feature>
<dbReference type="InterPro" id="IPR005162">
    <property type="entry name" value="Retrotrans_gag_dom"/>
</dbReference>
<evidence type="ECO:0000256" key="1">
    <source>
        <dbReference type="SAM" id="Coils"/>
    </source>
</evidence>
<feature type="domain" description="Retrotransposon gag" evidence="3">
    <location>
        <begin position="88"/>
        <end position="129"/>
    </location>
</feature>
<evidence type="ECO:0000259" key="3">
    <source>
        <dbReference type="Pfam" id="PF03732"/>
    </source>
</evidence>
<feature type="compositionally biased region" description="Basic and acidic residues" evidence="2">
    <location>
        <begin position="210"/>
        <end position="221"/>
    </location>
</feature>
<evidence type="ECO:0000313" key="4">
    <source>
        <dbReference type="EMBL" id="KAG7529567.1"/>
    </source>
</evidence>
<organism evidence="4 5">
    <name type="scientific">Arabidopsis suecica</name>
    <name type="common">Swedish thale-cress</name>
    <name type="synonym">Cardaminopsis suecica</name>
    <dbReference type="NCBI Taxonomy" id="45249"/>
    <lineage>
        <taxon>Eukaryota</taxon>
        <taxon>Viridiplantae</taxon>
        <taxon>Streptophyta</taxon>
        <taxon>Embryophyta</taxon>
        <taxon>Tracheophyta</taxon>
        <taxon>Spermatophyta</taxon>
        <taxon>Magnoliopsida</taxon>
        <taxon>eudicotyledons</taxon>
        <taxon>Gunneridae</taxon>
        <taxon>Pentapetalae</taxon>
        <taxon>rosids</taxon>
        <taxon>malvids</taxon>
        <taxon>Brassicales</taxon>
        <taxon>Brassicaceae</taxon>
        <taxon>Camelineae</taxon>
        <taxon>Arabidopsis</taxon>
    </lineage>
</organism>
<evidence type="ECO:0000256" key="2">
    <source>
        <dbReference type="SAM" id="MobiDB-lite"/>
    </source>
</evidence>
<dbReference type="CDD" id="cd00303">
    <property type="entry name" value="retropepsin_like"/>
    <property type="match status" value="1"/>
</dbReference>
<feature type="region of interest" description="Disordered" evidence="2">
    <location>
        <begin position="210"/>
        <end position="253"/>
    </location>
</feature>
<accession>A0A8T1XB92</accession>
<feature type="coiled-coil region" evidence="1">
    <location>
        <begin position="141"/>
        <end position="168"/>
    </location>
</feature>